<dbReference type="EMBL" id="RZUH01000007">
    <property type="protein sequence ID" value="KAA8827316.1"/>
    <property type="molecule type" value="Genomic_DNA"/>
</dbReference>
<dbReference type="RefSeq" id="WP_150379773.1">
    <property type="nucleotide sequence ID" value="NZ_RZUH01000007.1"/>
</dbReference>
<dbReference type="Pfam" id="PF02368">
    <property type="entry name" value="Big_2"/>
    <property type="match status" value="1"/>
</dbReference>
<evidence type="ECO:0000313" key="2">
    <source>
        <dbReference type="EMBL" id="KAA8827316.1"/>
    </source>
</evidence>
<accession>A0A5M9ZI98</accession>
<comment type="caution">
    <text evidence="2">The sequence shown here is derived from an EMBL/GenBank/DDBJ whole genome shotgun (WGS) entry which is preliminary data.</text>
</comment>
<evidence type="ECO:0000313" key="3">
    <source>
        <dbReference type="Proteomes" id="UP000410049"/>
    </source>
</evidence>
<dbReference type="Proteomes" id="UP000410049">
    <property type="component" value="Unassembled WGS sequence"/>
</dbReference>
<reference evidence="2 3" key="1">
    <citation type="journal article" date="2019" name="Syst. Appl. Microbiol.">
        <title>Characterization of Bifidobacterium species in feaces of the Egyptian fruit bat: Description of B. vespertilionis sp. nov. and B. rousetti sp. nov.</title>
        <authorList>
            <person name="Modesto M."/>
            <person name="Satti M."/>
            <person name="Watanabe K."/>
            <person name="Puglisi E."/>
            <person name="Morelli L."/>
            <person name="Huang C.-H."/>
            <person name="Liou J.-S."/>
            <person name="Miyashita M."/>
            <person name="Tamura T."/>
            <person name="Saito S."/>
            <person name="Mori K."/>
            <person name="Huang L."/>
            <person name="Sciavilla P."/>
            <person name="Sandri C."/>
            <person name="Spiezio C."/>
            <person name="Vitali F."/>
            <person name="Cavalieri D."/>
            <person name="Perpetuini G."/>
            <person name="Tofalo R."/>
            <person name="Bonetti A."/>
            <person name="Arita M."/>
            <person name="Mattarelli P."/>
        </authorList>
    </citation>
    <scope>NUCLEOTIDE SEQUENCE [LARGE SCALE GENOMIC DNA]</scope>
    <source>
        <strain evidence="2 3">RST17</strain>
    </source>
</reference>
<sequence length="50" mass="5155">MTVSPNPVTLRVGETVALDIRVLPEGASQDVTVVSDHPDIVSVENIGGGI</sequence>
<feature type="domain" description="BIG2" evidence="1">
    <location>
        <begin position="1"/>
        <end position="46"/>
    </location>
</feature>
<dbReference type="Gene3D" id="2.60.40.1080">
    <property type="match status" value="1"/>
</dbReference>
<gene>
    <name evidence="2" type="ORF">EMO91_09405</name>
</gene>
<dbReference type="InterPro" id="IPR003343">
    <property type="entry name" value="Big_2"/>
</dbReference>
<name>A0A5M9ZI98_9BIFI</name>
<evidence type="ECO:0000259" key="1">
    <source>
        <dbReference type="Pfam" id="PF02368"/>
    </source>
</evidence>
<dbReference type="AlphaFoldDB" id="A0A5M9ZI98"/>
<proteinExistence type="predicted"/>
<protein>
    <recommendedName>
        <fullName evidence="1">BIG2 domain-containing protein</fullName>
    </recommendedName>
</protein>
<organism evidence="2 3">
    <name type="scientific">Bifidobacterium myosotis</name>
    <dbReference type="NCBI Taxonomy" id="1630166"/>
    <lineage>
        <taxon>Bacteria</taxon>
        <taxon>Bacillati</taxon>
        <taxon>Actinomycetota</taxon>
        <taxon>Actinomycetes</taxon>
        <taxon>Bifidobacteriales</taxon>
        <taxon>Bifidobacteriaceae</taxon>
        <taxon>Bifidobacterium</taxon>
    </lineage>
</organism>